<keyword evidence="2" id="KW-0813">Transport</keyword>
<comment type="similarity">
    <text evidence="1">Belongs to the ABC transporter superfamily.</text>
</comment>
<comment type="caution">
    <text evidence="4">The sequence shown here is derived from an EMBL/GenBank/DDBJ whole genome shotgun (WGS) entry which is preliminary data.</text>
</comment>
<gene>
    <name evidence="4" type="ORF">KIH73_03235</name>
</gene>
<evidence type="ECO:0000313" key="5">
    <source>
        <dbReference type="Proteomes" id="UP000812844"/>
    </source>
</evidence>
<dbReference type="InterPro" id="IPR017871">
    <property type="entry name" value="ABC_transporter-like_CS"/>
</dbReference>
<keyword evidence="4" id="KW-0547">Nucleotide-binding</keyword>
<organism evidence="4 5">
    <name type="scientific">Bifidobacterium phasiani</name>
    <dbReference type="NCBI Taxonomy" id="2834431"/>
    <lineage>
        <taxon>Bacteria</taxon>
        <taxon>Bacillati</taxon>
        <taxon>Actinomycetota</taxon>
        <taxon>Actinomycetes</taxon>
        <taxon>Bifidobacteriales</taxon>
        <taxon>Bifidobacteriaceae</taxon>
        <taxon>Bifidobacterium</taxon>
    </lineage>
</organism>
<dbReference type="PROSITE" id="PS00211">
    <property type="entry name" value="ABC_TRANSPORTER_1"/>
    <property type="match status" value="1"/>
</dbReference>
<dbReference type="PANTHER" id="PTHR43335:SF4">
    <property type="entry name" value="ABC TRANSPORTER, ATP-BINDING PROTEIN"/>
    <property type="match status" value="1"/>
</dbReference>
<name>A0ABS6W870_9BIFI</name>
<dbReference type="Pfam" id="PF00005">
    <property type="entry name" value="ABC_tran"/>
    <property type="match status" value="1"/>
</dbReference>
<evidence type="ECO:0000259" key="3">
    <source>
        <dbReference type="PROSITE" id="PS50893"/>
    </source>
</evidence>
<dbReference type="InterPro" id="IPR003439">
    <property type="entry name" value="ABC_transporter-like_ATP-bd"/>
</dbReference>
<dbReference type="SMART" id="SM00382">
    <property type="entry name" value="AAA"/>
    <property type="match status" value="1"/>
</dbReference>
<dbReference type="PROSITE" id="PS50893">
    <property type="entry name" value="ABC_TRANSPORTER_2"/>
    <property type="match status" value="1"/>
</dbReference>
<accession>A0ABS6W870</accession>
<dbReference type="EMBL" id="JAHBBD010000005">
    <property type="protein sequence ID" value="MBW3082400.1"/>
    <property type="molecule type" value="Genomic_DNA"/>
</dbReference>
<evidence type="ECO:0000313" key="4">
    <source>
        <dbReference type="EMBL" id="MBW3082400.1"/>
    </source>
</evidence>
<keyword evidence="4" id="KW-0067">ATP-binding</keyword>
<dbReference type="InterPro" id="IPR003593">
    <property type="entry name" value="AAA+_ATPase"/>
</dbReference>
<reference evidence="4 5" key="1">
    <citation type="submission" date="2021-05" db="EMBL/GenBank/DDBJ databases">
        <title>Phylogenetic classification of ten novel species belonging to the genus Bifidobacterium comprising B. colchicus sp. nov., B. abeli sp. nov., B. bicoloris sp. nov., B. guerezis sp. nov., B. rosaliae sp. nov., B. santillanensis sp. nov., B. argentati sp. nov., B. amazzoni sp. nov., B. pluviali sp. nov., and B. pinnaculum sp. nov.</title>
        <authorList>
            <person name="Lugli G.A."/>
            <person name="Ruiz Garcia L."/>
            <person name="Margolles A."/>
            <person name="Ventura M."/>
        </authorList>
    </citation>
    <scope>NUCLEOTIDE SEQUENCE [LARGE SCALE GENOMIC DNA]</scope>
    <source>
        <strain evidence="4 5">6T3</strain>
    </source>
</reference>
<evidence type="ECO:0000256" key="1">
    <source>
        <dbReference type="ARBA" id="ARBA00005417"/>
    </source>
</evidence>
<dbReference type="PANTHER" id="PTHR43335">
    <property type="entry name" value="ABC TRANSPORTER, ATP-BINDING PROTEIN"/>
    <property type="match status" value="1"/>
</dbReference>
<protein>
    <submittedName>
        <fullName evidence="4">ATP-binding cassette domain-containing protein</fullName>
    </submittedName>
</protein>
<dbReference type="RefSeq" id="WP_219080493.1">
    <property type="nucleotide sequence ID" value="NZ_JAHBBD010000005.1"/>
</dbReference>
<proteinExistence type="inferred from homology"/>
<keyword evidence="5" id="KW-1185">Reference proteome</keyword>
<sequence length="314" mass="33501">MDVVSTSGVSKVYSGKRAVDDLRMSVPQGAIYGFVGRNGAGKSTVMKMIAGLATPTEGDIEVFGRPVRAHAARRGAGRVRPAVQRVGVLIENPGILPNMSAMHTMMALALALGVPEPRKACADLLGQVGLADTGRKPAKGFSLGMKQRLGLAMALLGGPDLLLLDEPLNGLDPEGARAMRNYLVQLNRTRGITIVISSHVLDQLERMCTHYGVIAEGRMVRQMTAEQVQRECGDSLRVRTADPTRTLALFEDAVLGDGVRLAAEPDGSIVVSGGFEPARVSAVLHDGGQEVLELSTQSRDMEEYFVALMEGGRR</sequence>
<dbReference type="Proteomes" id="UP000812844">
    <property type="component" value="Unassembled WGS sequence"/>
</dbReference>
<evidence type="ECO:0000256" key="2">
    <source>
        <dbReference type="ARBA" id="ARBA00022448"/>
    </source>
</evidence>
<feature type="domain" description="ABC transporter" evidence="3">
    <location>
        <begin position="4"/>
        <end position="241"/>
    </location>
</feature>
<dbReference type="GO" id="GO:0005524">
    <property type="term" value="F:ATP binding"/>
    <property type="evidence" value="ECO:0007669"/>
    <property type="project" value="UniProtKB-KW"/>
</dbReference>